<dbReference type="EMBL" id="FJUW01000008">
    <property type="protein sequence ID" value="CZS94390.1"/>
    <property type="molecule type" value="Genomic_DNA"/>
</dbReference>
<name>A0A1E1K910_9HELO</name>
<feature type="region of interest" description="Disordered" evidence="5">
    <location>
        <begin position="14"/>
        <end position="234"/>
    </location>
</feature>
<dbReference type="InterPro" id="IPR013083">
    <property type="entry name" value="Znf_RING/FYVE/PHD"/>
</dbReference>
<comment type="caution">
    <text evidence="7">The sequence shown here is derived from an EMBL/GenBank/DDBJ whole genome shotgun (WGS) entry which is preliminary data.</text>
</comment>
<dbReference type="PANTHER" id="PTHR47094">
    <property type="entry name" value="ELFLESS, ISOFORM B"/>
    <property type="match status" value="1"/>
</dbReference>
<feature type="domain" description="RING-type" evidence="6">
    <location>
        <begin position="281"/>
        <end position="321"/>
    </location>
</feature>
<dbReference type="SMART" id="SM00184">
    <property type="entry name" value="RING"/>
    <property type="match status" value="1"/>
</dbReference>
<dbReference type="PANTHER" id="PTHR47094:SF1">
    <property type="entry name" value="RING-TYPE E3 UBIQUITIN TRANSFERASE"/>
    <property type="match status" value="1"/>
</dbReference>
<feature type="compositionally biased region" description="Polar residues" evidence="5">
    <location>
        <begin position="58"/>
        <end position="68"/>
    </location>
</feature>
<dbReference type="InParanoid" id="A0A1E1K910"/>
<sequence>MSYHPFRSYAAAPESLNEFSAQGRPEVANSHSNINRQDSTSPFGLFASDQAADEPSPWSVSSSGNDYDSLTLPPINPDNNYNELPSFNDAPYFDALPRIQSPNPFLPGPSTLNTNSRPQSRSSQDDQEPPPSNQQQRRDPPPVSQYRVAVFESPDPFEDLDLDFADLSSLLDERPSGNSTRRSSFVDLTSSPDMAPTTRKRKATEPGRGRSRKVTKSASKTSRPTSAAGTRAKSEVHTIDLVDIDDKAEYEERMAKEQAETIKKQNQAAATRSVKLAEFQCIICMDNPTDLTVTFCGHLFCSECLHQALYAGEKKCCPVCRSNISSKKTAAGKQPKNGAFALEMKFMTAKKKGKQPAQG</sequence>
<keyword evidence="2 4" id="KW-0863">Zinc-finger</keyword>
<dbReference type="GO" id="GO:0006511">
    <property type="term" value="P:ubiquitin-dependent protein catabolic process"/>
    <property type="evidence" value="ECO:0007669"/>
    <property type="project" value="TreeGrafter"/>
</dbReference>
<keyword evidence="8" id="KW-1185">Reference proteome</keyword>
<dbReference type="PROSITE" id="PS50089">
    <property type="entry name" value="ZF_RING_2"/>
    <property type="match status" value="1"/>
</dbReference>
<feature type="compositionally biased region" description="Polar residues" evidence="5">
    <location>
        <begin position="29"/>
        <end position="42"/>
    </location>
</feature>
<reference evidence="8" key="1">
    <citation type="submission" date="2016-03" db="EMBL/GenBank/DDBJ databases">
        <authorList>
            <person name="Ploux O."/>
        </authorList>
    </citation>
    <scope>NUCLEOTIDE SEQUENCE [LARGE SCALE GENOMIC DNA]</scope>
    <source>
        <strain evidence="8">UK7</strain>
    </source>
</reference>
<dbReference type="GO" id="GO:0008270">
    <property type="term" value="F:zinc ion binding"/>
    <property type="evidence" value="ECO:0007669"/>
    <property type="project" value="UniProtKB-KW"/>
</dbReference>
<evidence type="ECO:0000256" key="5">
    <source>
        <dbReference type="SAM" id="MobiDB-lite"/>
    </source>
</evidence>
<dbReference type="Gene3D" id="3.30.40.10">
    <property type="entry name" value="Zinc/RING finger domain, C3HC4 (zinc finger)"/>
    <property type="match status" value="1"/>
</dbReference>
<dbReference type="Proteomes" id="UP000178129">
    <property type="component" value="Unassembled WGS sequence"/>
</dbReference>
<dbReference type="Pfam" id="PF13920">
    <property type="entry name" value="zf-C3HC4_3"/>
    <property type="match status" value="1"/>
</dbReference>
<feature type="compositionally biased region" description="Polar residues" evidence="5">
    <location>
        <begin position="176"/>
        <end position="192"/>
    </location>
</feature>
<evidence type="ECO:0000256" key="4">
    <source>
        <dbReference type="PROSITE-ProRule" id="PRU00175"/>
    </source>
</evidence>
<evidence type="ECO:0000256" key="2">
    <source>
        <dbReference type="ARBA" id="ARBA00022771"/>
    </source>
</evidence>
<keyword evidence="1" id="KW-0479">Metal-binding</keyword>
<dbReference type="GO" id="GO:0140082">
    <property type="term" value="F:SUMO-ubiquitin ligase activity"/>
    <property type="evidence" value="ECO:0007669"/>
    <property type="project" value="TreeGrafter"/>
</dbReference>
<dbReference type="GO" id="GO:0061630">
    <property type="term" value="F:ubiquitin protein ligase activity"/>
    <property type="evidence" value="ECO:0007669"/>
    <property type="project" value="InterPro"/>
</dbReference>
<evidence type="ECO:0000259" key="6">
    <source>
        <dbReference type="PROSITE" id="PS50089"/>
    </source>
</evidence>
<gene>
    <name evidence="7" type="ORF">RCO7_10130</name>
</gene>
<evidence type="ECO:0000256" key="3">
    <source>
        <dbReference type="ARBA" id="ARBA00022833"/>
    </source>
</evidence>
<dbReference type="AlphaFoldDB" id="A0A1E1K910"/>
<dbReference type="GO" id="GO:0032183">
    <property type="term" value="F:SUMO binding"/>
    <property type="evidence" value="ECO:0007669"/>
    <property type="project" value="TreeGrafter"/>
</dbReference>
<proteinExistence type="predicted"/>
<keyword evidence="3" id="KW-0862">Zinc</keyword>
<evidence type="ECO:0000256" key="1">
    <source>
        <dbReference type="ARBA" id="ARBA00022723"/>
    </source>
</evidence>
<dbReference type="InterPro" id="IPR017907">
    <property type="entry name" value="Znf_RING_CS"/>
</dbReference>
<dbReference type="SUPFAM" id="SSF57850">
    <property type="entry name" value="RING/U-box"/>
    <property type="match status" value="1"/>
</dbReference>
<evidence type="ECO:0000313" key="7">
    <source>
        <dbReference type="EMBL" id="CZS94390.1"/>
    </source>
</evidence>
<dbReference type="InterPro" id="IPR001841">
    <property type="entry name" value="Znf_RING"/>
</dbReference>
<dbReference type="GO" id="GO:0033768">
    <property type="term" value="C:SUMO-targeted ubiquitin ligase complex"/>
    <property type="evidence" value="ECO:0007669"/>
    <property type="project" value="TreeGrafter"/>
</dbReference>
<protein>
    <recommendedName>
        <fullName evidence="6">RING-type domain-containing protein</fullName>
    </recommendedName>
</protein>
<dbReference type="STRING" id="914237.A0A1E1K910"/>
<feature type="compositionally biased region" description="Acidic residues" evidence="5">
    <location>
        <begin position="155"/>
        <end position="164"/>
    </location>
</feature>
<dbReference type="InterPro" id="IPR049627">
    <property type="entry name" value="SLX8"/>
</dbReference>
<accession>A0A1E1K910</accession>
<organism evidence="7 8">
    <name type="scientific">Rhynchosporium graminicola</name>
    <dbReference type="NCBI Taxonomy" id="2792576"/>
    <lineage>
        <taxon>Eukaryota</taxon>
        <taxon>Fungi</taxon>
        <taxon>Dikarya</taxon>
        <taxon>Ascomycota</taxon>
        <taxon>Pezizomycotina</taxon>
        <taxon>Leotiomycetes</taxon>
        <taxon>Helotiales</taxon>
        <taxon>Ploettnerulaceae</taxon>
        <taxon>Rhynchosporium</taxon>
    </lineage>
</organism>
<feature type="compositionally biased region" description="Polar residues" evidence="5">
    <location>
        <begin position="216"/>
        <end position="228"/>
    </location>
</feature>
<dbReference type="PROSITE" id="PS00518">
    <property type="entry name" value="ZF_RING_1"/>
    <property type="match status" value="1"/>
</dbReference>
<evidence type="ECO:0000313" key="8">
    <source>
        <dbReference type="Proteomes" id="UP000178129"/>
    </source>
</evidence>